<sequence length="539" mass="58488">MEVAEVTEAVDRVDPDRWRATPPTERLRLLRLVQANIDRHFDELMSADCRAKGIDPADPADAHQVGTSIQRVLVPMAANIAAAIDLYEGLVRARPLQPLAVTPAGDGRFDVLVSPRGKDRLLNGDRTDVLRVVGEPRRVDPYAKPGGIVAVLGAGNVASSFEMVRALFVDSCVVVHKPHHLNEDADRVWEKVLQPLVDVHAASFCPAAEGPALTREPRLSKIYFTGGTASAKAIMKATDTELVSECGGNNPCVVVPGDRPWTDREIRHQALQIATIVTISGGSICGRTQTLVTSRHWPQRRQLLDAITVALRDLTPGSSTSYPGVDKTFEAFRDAYPDGRLIQPVDGRPASQVMVIEDVGTEGFALDHEAFCQVMSEVALDVAPDAGTFLPAAAEFVNENLLGTLAATILIDEDTRKTHAATVDRAVTDLRYGAVGVNTMPPVIWTNPYLIWGGNEEGREFVSGRGNFGNLLGYENAEKSIVVSGFTSPGHLLMTSKRGWLDLSTRFARYAVRPTWPRLLALAFTATRGLFRRGGPPAT</sequence>
<dbReference type="InterPro" id="IPR016161">
    <property type="entry name" value="Ald_DH/histidinol_DH"/>
</dbReference>
<name>A0A2P8Q856_9ACTN</name>
<organism evidence="3 4">
    <name type="scientific">Streptomyces dioscori</name>
    <dbReference type="NCBI Taxonomy" id="2109333"/>
    <lineage>
        <taxon>Bacteria</taxon>
        <taxon>Bacillati</taxon>
        <taxon>Actinomycetota</taxon>
        <taxon>Actinomycetes</taxon>
        <taxon>Kitasatosporales</taxon>
        <taxon>Streptomycetaceae</taxon>
        <taxon>Streptomyces</taxon>
        <taxon>Streptomyces aurantiacus group</taxon>
    </lineage>
</organism>
<keyword evidence="4" id="KW-1185">Reference proteome</keyword>
<dbReference type="RefSeq" id="WP_107017073.1">
    <property type="nucleotide sequence ID" value="NZ_KZ679042.1"/>
</dbReference>
<gene>
    <name evidence="3" type="ORF">C6Y14_14540</name>
</gene>
<dbReference type="InterPro" id="IPR016162">
    <property type="entry name" value="Ald_DH_N"/>
</dbReference>
<evidence type="ECO:0000256" key="1">
    <source>
        <dbReference type="ARBA" id="ARBA00023002"/>
    </source>
</evidence>
<dbReference type="InterPro" id="IPR015590">
    <property type="entry name" value="Aldehyde_DH_dom"/>
</dbReference>
<evidence type="ECO:0000313" key="3">
    <source>
        <dbReference type="EMBL" id="PSM42437.1"/>
    </source>
</evidence>
<proteinExistence type="predicted"/>
<protein>
    <submittedName>
        <fullName evidence="3">Aldehyde dehydrogenase</fullName>
    </submittedName>
</protein>
<reference evidence="3 4" key="1">
    <citation type="submission" date="2018-03" db="EMBL/GenBank/DDBJ databases">
        <title>Streptomyces dioscori sp. nov., a novel endophytic actinobacterium isolated from bulbil of Dioscorea bulbifera L.</title>
        <authorList>
            <person name="Zhikuan W."/>
        </authorList>
    </citation>
    <scope>NUCLEOTIDE SEQUENCE [LARGE SCALE GENOMIC DNA]</scope>
    <source>
        <strain evidence="3 4">A217</strain>
    </source>
</reference>
<comment type="caution">
    <text evidence="3">The sequence shown here is derived from an EMBL/GenBank/DDBJ whole genome shotgun (WGS) entry which is preliminary data.</text>
</comment>
<dbReference type="OrthoDB" id="136308at2"/>
<dbReference type="SUPFAM" id="SSF53720">
    <property type="entry name" value="ALDH-like"/>
    <property type="match status" value="1"/>
</dbReference>
<evidence type="ECO:0000259" key="2">
    <source>
        <dbReference type="Pfam" id="PF00171"/>
    </source>
</evidence>
<dbReference type="AlphaFoldDB" id="A0A2P8Q856"/>
<accession>A0A2P8Q856</accession>
<keyword evidence="1" id="KW-0560">Oxidoreductase</keyword>
<evidence type="ECO:0000313" key="4">
    <source>
        <dbReference type="Proteomes" id="UP000240429"/>
    </source>
</evidence>
<dbReference type="Pfam" id="PF00171">
    <property type="entry name" value="Aldedh"/>
    <property type="match status" value="1"/>
</dbReference>
<dbReference type="GO" id="GO:0016491">
    <property type="term" value="F:oxidoreductase activity"/>
    <property type="evidence" value="ECO:0007669"/>
    <property type="project" value="UniProtKB-KW"/>
</dbReference>
<dbReference type="EMBL" id="PYBJ01000008">
    <property type="protein sequence ID" value="PSM42437.1"/>
    <property type="molecule type" value="Genomic_DNA"/>
</dbReference>
<dbReference type="Gene3D" id="3.40.605.10">
    <property type="entry name" value="Aldehyde Dehydrogenase, Chain A, domain 1"/>
    <property type="match status" value="1"/>
</dbReference>
<dbReference type="Proteomes" id="UP000240429">
    <property type="component" value="Unassembled WGS sequence"/>
</dbReference>
<feature type="domain" description="Aldehyde dehydrogenase" evidence="2">
    <location>
        <begin position="169"/>
        <end position="317"/>
    </location>
</feature>